<feature type="domain" description="Tyr recombinase" evidence="6">
    <location>
        <begin position="369"/>
        <end position="556"/>
    </location>
</feature>
<sequence>MANNVSHKLSHTMIRGRTYYTNFRLNDSTSLVRISLGTDSYKQAEILMNQVRPFIPLVQNGSMSVDEFKRRLQGFRTATKKDFDEFLLNWLRGGVEEAQRLPELGRMHKQITGQPLSPQETATEAKGYADYYTGNMYSGNDMTARSMLAALKLKQLEVGETDLEQINAVASQVDMNQALMSQAYHAFYSGELARYRQLVDAMKAQLQEAEQAQEPPAPTKSKKVKEQAKDSPSEAPTTSCMTLSEAWNGYVRDKGQKWRKQTANENQRFYEVLFHVVGDIPVNQITKQHIRESIEVTANLPTRTKLPYSRMSLSECIEYDAPEDDLITSEHVHKHLKLWRSILKTYLVDQKDILEKSPTDGITYEVKSNRGGNYTASELKHLKDKFFGMADDNWRKWYFLTLIYTGARRSEIADLKKEHIRLDEETGRRYIFIEEGKTNHSRRKVPIHKSIEAGLLNQIAPIKDSDLVFGNLPNYTSVTLDWVDMMRELQISDLNEFGLKRRVHSLRHTFISNAIATVGNYSLVQFVVGHSQSQGLGITARYTHTPPLKDLLPVVDSLP</sequence>
<dbReference type="PANTHER" id="PTHR30629:SF2">
    <property type="entry name" value="PROPHAGE INTEGRASE INTS-RELATED"/>
    <property type="match status" value="1"/>
</dbReference>
<proteinExistence type="inferred from homology"/>
<comment type="similarity">
    <text evidence="1">Belongs to the 'phage' integrase family.</text>
</comment>
<dbReference type="RefSeq" id="WP_208715234.1">
    <property type="nucleotide sequence ID" value="NZ_CP024768.1"/>
</dbReference>
<dbReference type="GO" id="GO:0006310">
    <property type="term" value="P:DNA recombination"/>
    <property type="evidence" value="ECO:0007669"/>
    <property type="project" value="UniProtKB-KW"/>
</dbReference>
<organism evidence="7 8">
    <name type="scientific">Pantoea cypripedii</name>
    <name type="common">Pectobacterium cypripedii</name>
    <name type="synonym">Erwinia cypripedii</name>
    <dbReference type="NCBI Taxonomy" id="55209"/>
    <lineage>
        <taxon>Bacteria</taxon>
        <taxon>Pseudomonadati</taxon>
        <taxon>Pseudomonadota</taxon>
        <taxon>Gammaproteobacteria</taxon>
        <taxon>Enterobacterales</taxon>
        <taxon>Erwiniaceae</taxon>
        <taxon>Pantoea</taxon>
    </lineage>
</organism>
<dbReference type="GO" id="GO:0015074">
    <property type="term" value="P:DNA integration"/>
    <property type="evidence" value="ECO:0007669"/>
    <property type="project" value="UniProtKB-KW"/>
</dbReference>
<evidence type="ECO:0000259" key="6">
    <source>
        <dbReference type="PROSITE" id="PS51898"/>
    </source>
</evidence>
<keyword evidence="4" id="KW-0233">DNA recombination</keyword>
<dbReference type="GO" id="GO:0003677">
    <property type="term" value="F:DNA binding"/>
    <property type="evidence" value="ECO:0007669"/>
    <property type="project" value="UniProtKB-KW"/>
</dbReference>
<gene>
    <name evidence="7" type="ORF">CUN67_10620</name>
</gene>
<dbReference type="InterPro" id="IPR011010">
    <property type="entry name" value="DNA_brk_join_enz"/>
</dbReference>
<dbReference type="AlphaFoldDB" id="A0A6B9FYR8"/>
<accession>A0A6B9FYR8</accession>
<evidence type="ECO:0000313" key="7">
    <source>
        <dbReference type="EMBL" id="QGY29362.1"/>
    </source>
</evidence>
<evidence type="ECO:0000256" key="5">
    <source>
        <dbReference type="SAM" id="MobiDB-lite"/>
    </source>
</evidence>
<dbReference type="InterPro" id="IPR050808">
    <property type="entry name" value="Phage_Integrase"/>
</dbReference>
<dbReference type="Proteomes" id="UP000502005">
    <property type="component" value="Chromosome"/>
</dbReference>
<feature type="region of interest" description="Disordered" evidence="5">
    <location>
        <begin position="206"/>
        <end position="239"/>
    </location>
</feature>
<evidence type="ECO:0000256" key="3">
    <source>
        <dbReference type="ARBA" id="ARBA00023125"/>
    </source>
</evidence>
<evidence type="ECO:0000256" key="4">
    <source>
        <dbReference type="ARBA" id="ARBA00023172"/>
    </source>
</evidence>
<dbReference type="PROSITE" id="PS51898">
    <property type="entry name" value="TYR_RECOMBINASE"/>
    <property type="match status" value="1"/>
</dbReference>
<evidence type="ECO:0000256" key="2">
    <source>
        <dbReference type="ARBA" id="ARBA00022908"/>
    </source>
</evidence>
<dbReference type="InterPro" id="IPR010998">
    <property type="entry name" value="Integrase_recombinase_N"/>
</dbReference>
<evidence type="ECO:0000313" key="8">
    <source>
        <dbReference type="Proteomes" id="UP000502005"/>
    </source>
</evidence>
<dbReference type="PANTHER" id="PTHR30629">
    <property type="entry name" value="PROPHAGE INTEGRASE"/>
    <property type="match status" value="1"/>
</dbReference>
<dbReference type="InterPro" id="IPR002104">
    <property type="entry name" value="Integrase_catalytic"/>
</dbReference>
<dbReference type="Gene3D" id="1.10.443.10">
    <property type="entry name" value="Intergrase catalytic core"/>
    <property type="match status" value="1"/>
</dbReference>
<keyword evidence="2" id="KW-0229">DNA integration</keyword>
<reference evidence="7 8" key="1">
    <citation type="submission" date="2017-11" db="EMBL/GenBank/DDBJ databases">
        <title>Genome sequence of Pantoea cypripedii NE1.</title>
        <authorList>
            <person name="Nascimento F.X."/>
        </authorList>
    </citation>
    <scope>NUCLEOTIDE SEQUENCE [LARGE SCALE GENOMIC DNA]</scope>
    <source>
        <strain evidence="7 8">NE1</strain>
    </source>
</reference>
<dbReference type="EMBL" id="CP024768">
    <property type="protein sequence ID" value="QGY29362.1"/>
    <property type="molecule type" value="Genomic_DNA"/>
</dbReference>
<evidence type="ECO:0000256" key="1">
    <source>
        <dbReference type="ARBA" id="ARBA00008857"/>
    </source>
</evidence>
<name>A0A6B9FYR8_PANCY</name>
<dbReference type="SUPFAM" id="SSF56349">
    <property type="entry name" value="DNA breaking-rejoining enzymes"/>
    <property type="match status" value="1"/>
</dbReference>
<dbReference type="Pfam" id="PF00589">
    <property type="entry name" value="Phage_integrase"/>
    <property type="match status" value="1"/>
</dbReference>
<dbReference type="Gene3D" id="1.10.150.130">
    <property type="match status" value="1"/>
</dbReference>
<protein>
    <submittedName>
        <fullName evidence="7">Recombinase XerC</fullName>
    </submittedName>
</protein>
<dbReference type="InterPro" id="IPR013762">
    <property type="entry name" value="Integrase-like_cat_sf"/>
</dbReference>
<keyword evidence="3" id="KW-0238">DNA-binding</keyword>